<proteinExistence type="predicted"/>
<reference evidence="1 2" key="1">
    <citation type="submission" date="2019-05" db="EMBL/GenBank/DDBJ databases">
        <title>Another draft genome of Portunus trituberculatus and its Hox gene families provides insights of decapod evolution.</title>
        <authorList>
            <person name="Jeong J.-H."/>
            <person name="Song I."/>
            <person name="Kim S."/>
            <person name="Choi T."/>
            <person name="Kim D."/>
            <person name="Ryu S."/>
            <person name="Kim W."/>
        </authorList>
    </citation>
    <scope>NUCLEOTIDE SEQUENCE [LARGE SCALE GENOMIC DNA]</scope>
    <source>
        <tissue evidence="1">Muscle</tissue>
    </source>
</reference>
<keyword evidence="2" id="KW-1185">Reference proteome</keyword>
<organism evidence="1 2">
    <name type="scientific">Portunus trituberculatus</name>
    <name type="common">Swimming crab</name>
    <name type="synonym">Neptunus trituberculatus</name>
    <dbReference type="NCBI Taxonomy" id="210409"/>
    <lineage>
        <taxon>Eukaryota</taxon>
        <taxon>Metazoa</taxon>
        <taxon>Ecdysozoa</taxon>
        <taxon>Arthropoda</taxon>
        <taxon>Crustacea</taxon>
        <taxon>Multicrustacea</taxon>
        <taxon>Malacostraca</taxon>
        <taxon>Eumalacostraca</taxon>
        <taxon>Eucarida</taxon>
        <taxon>Decapoda</taxon>
        <taxon>Pleocyemata</taxon>
        <taxon>Brachyura</taxon>
        <taxon>Eubrachyura</taxon>
        <taxon>Portunoidea</taxon>
        <taxon>Portunidae</taxon>
        <taxon>Portuninae</taxon>
        <taxon>Portunus</taxon>
    </lineage>
</organism>
<sequence>MPFNSITFDTQEGLHLAPCFTVRHSSLTVSFTFQFTVQFHPPFLTCPSLDMLELYQLNHHSCIESCAPPSLPPFRQQEPR</sequence>
<evidence type="ECO:0000313" key="1">
    <source>
        <dbReference type="EMBL" id="MPC63373.1"/>
    </source>
</evidence>
<accession>A0A5B7H033</accession>
<dbReference type="AlphaFoldDB" id="A0A5B7H033"/>
<dbReference type="Proteomes" id="UP000324222">
    <property type="component" value="Unassembled WGS sequence"/>
</dbReference>
<protein>
    <submittedName>
        <fullName evidence="1">Uncharacterized protein</fullName>
    </submittedName>
</protein>
<comment type="caution">
    <text evidence="1">The sequence shown here is derived from an EMBL/GenBank/DDBJ whole genome shotgun (WGS) entry which is preliminary data.</text>
</comment>
<gene>
    <name evidence="1" type="ORF">E2C01_057471</name>
</gene>
<evidence type="ECO:0000313" key="2">
    <source>
        <dbReference type="Proteomes" id="UP000324222"/>
    </source>
</evidence>
<dbReference type="EMBL" id="VSRR010020717">
    <property type="protein sequence ID" value="MPC63373.1"/>
    <property type="molecule type" value="Genomic_DNA"/>
</dbReference>
<name>A0A5B7H033_PORTR</name>